<sequence length="75" mass="8194">MWLCCGAYSCPAIALTPFTSAENDYNAARLLSLHPPVIANNTIRRMHLFTAGKPLQSSNRSAPTWPSFCALPCIL</sequence>
<dbReference type="GeneID" id="6083679"/>
<dbReference type="HOGENOM" id="CLU_2671493_0_0_1"/>
<keyword evidence="2" id="KW-1185">Reference proteome</keyword>
<organism evidence="2">
    <name type="scientific">Laccaria bicolor (strain S238N-H82 / ATCC MYA-4686)</name>
    <name type="common">Bicoloured deceiver</name>
    <name type="synonym">Laccaria laccata var. bicolor</name>
    <dbReference type="NCBI Taxonomy" id="486041"/>
    <lineage>
        <taxon>Eukaryota</taxon>
        <taxon>Fungi</taxon>
        <taxon>Dikarya</taxon>
        <taxon>Basidiomycota</taxon>
        <taxon>Agaricomycotina</taxon>
        <taxon>Agaricomycetes</taxon>
        <taxon>Agaricomycetidae</taxon>
        <taxon>Agaricales</taxon>
        <taxon>Agaricineae</taxon>
        <taxon>Hydnangiaceae</taxon>
        <taxon>Laccaria</taxon>
    </lineage>
</organism>
<evidence type="ECO:0000313" key="2">
    <source>
        <dbReference type="Proteomes" id="UP000001194"/>
    </source>
</evidence>
<dbReference type="KEGG" id="lbc:LACBIDRAFT_312199"/>
<evidence type="ECO:0000313" key="1">
    <source>
        <dbReference type="EMBL" id="EDR01292.1"/>
    </source>
</evidence>
<dbReference type="RefSeq" id="XP_001887999.1">
    <property type="nucleotide sequence ID" value="XM_001887964.1"/>
</dbReference>
<gene>
    <name evidence="1" type="ORF">LACBIDRAFT_312199</name>
</gene>
<proteinExistence type="predicted"/>
<dbReference type="Proteomes" id="UP000001194">
    <property type="component" value="Unassembled WGS sequence"/>
</dbReference>
<dbReference type="EMBL" id="DS547140">
    <property type="protein sequence ID" value="EDR01292.1"/>
    <property type="molecule type" value="Genomic_DNA"/>
</dbReference>
<dbReference type="InParanoid" id="B0DVQ5"/>
<name>B0DVQ5_LACBS</name>
<reference evidence="1 2" key="1">
    <citation type="journal article" date="2008" name="Nature">
        <title>The genome of Laccaria bicolor provides insights into mycorrhizal symbiosis.</title>
        <authorList>
            <person name="Martin F."/>
            <person name="Aerts A."/>
            <person name="Ahren D."/>
            <person name="Brun A."/>
            <person name="Danchin E.G.J."/>
            <person name="Duchaussoy F."/>
            <person name="Gibon J."/>
            <person name="Kohler A."/>
            <person name="Lindquist E."/>
            <person name="Pereda V."/>
            <person name="Salamov A."/>
            <person name="Shapiro H.J."/>
            <person name="Wuyts J."/>
            <person name="Blaudez D."/>
            <person name="Buee M."/>
            <person name="Brokstein P."/>
            <person name="Canbaeck B."/>
            <person name="Cohen D."/>
            <person name="Courty P.E."/>
            <person name="Coutinho P.M."/>
            <person name="Delaruelle C."/>
            <person name="Detter J.C."/>
            <person name="Deveau A."/>
            <person name="DiFazio S."/>
            <person name="Duplessis S."/>
            <person name="Fraissinet-Tachet L."/>
            <person name="Lucic E."/>
            <person name="Frey-Klett P."/>
            <person name="Fourrey C."/>
            <person name="Feussner I."/>
            <person name="Gay G."/>
            <person name="Grimwood J."/>
            <person name="Hoegger P.J."/>
            <person name="Jain P."/>
            <person name="Kilaru S."/>
            <person name="Labbe J."/>
            <person name="Lin Y.C."/>
            <person name="Legue V."/>
            <person name="Le Tacon F."/>
            <person name="Marmeisse R."/>
            <person name="Melayah D."/>
            <person name="Montanini B."/>
            <person name="Muratet M."/>
            <person name="Nehls U."/>
            <person name="Niculita-Hirzel H."/>
            <person name="Oudot-Le Secq M.P."/>
            <person name="Peter M."/>
            <person name="Quesneville H."/>
            <person name="Rajashekar B."/>
            <person name="Reich M."/>
            <person name="Rouhier N."/>
            <person name="Schmutz J."/>
            <person name="Yin T."/>
            <person name="Chalot M."/>
            <person name="Henrissat B."/>
            <person name="Kuees U."/>
            <person name="Lucas S."/>
            <person name="Van de Peer Y."/>
            <person name="Podila G.K."/>
            <person name="Polle A."/>
            <person name="Pukkila P.J."/>
            <person name="Richardson P.M."/>
            <person name="Rouze P."/>
            <person name="Sanders I.R."/>
            <person name="Stajich J.E."/>
            <person name="Tunlid A."/>
            <person name="Tuskan G."/>
            <person name="Grigoriev I.V."/>
        </authorList>
    </citation>
    <scope>NUCLEOTIDE SEQUENCE [LARGE SCALE GENOMIC DNA]</scope>
    <source>
        <strain evidence="2">S238N-H82 / ATCC MYA-4686</strain>
    </source>
</reference>
<protein>
    <submittedName>
        <fullName evidence="1">Predicted protein</fullName>
    </submittedName>
</protein>
<accession>B0DVQ5</accession>
<dbReference type="AlphaFoldDB" id="B0DVQ5"/>